<dbReference type="Proteomes" id="UP001549257">
    <property type="component" value="Unassembled WGS sequence"/>
</dbReference>
<comment type="caution">
    <text evidence="3">The sequence shown here is derived from an EMBL/GenBank/DDBJ whole genome shotgun (WGS) entry which is preliminary data.</text>
</comment>
<keyword evidence="4" id="KW-1185">Reference proteome</keyword>
<dbReference type="EMBL" id="JBEPSJ010000003">
    <property type="protein sequence ID" value="MET4583043.1"/>
    <property type="molecule type" value="Genomic_DNA"/>
</dbReference>
<name>A0ABV2QPR5_9MICO</name>
<accession>A0ABV2QPR5</accession>
<dbReference type="RefSeq" id="WP_354025219.1">
    <property type="nucleotide sequence ID" value="NZ_JBEPSJ010000003.1"/>
</dbReference>
<evidence type="ECO:0000313" key="4">
    <source>
        <dbReference type="Proteomes" id="UP001549257"/>
    </source>
</evidence>
<proteinExistence type="predicted"/>
<gene>
    <name evidence="3" type="ORF">ABIE21_002562</name>
</gene>
<evidence type="ECO:0000256" key="2">
    <source>
        <dbReference type="SAM" id="Phobius"/>
    </source>
</evidence>
<feature type="transmembrane region" description="Helical" evidence="2">
    <location>
        <begin position="56"/>
        <end position="78"/>
    </location>
</feature>
<keyword evidence="2" id="KW-1133">Transmembrane helix</keyword>
<dbReference type="GO" id="GO:0016874">
    <property type="term" value="F:ligase activity"/>
    <property type="evidence" value="ECO:0007669"/>
    <property type="project" value="UniProtKB-KW"/>
</dbReference>
<protein>
    <submittedName>
        <fullName evidence="3">O-antigen ligase</fullName>
    </submittedName>
</protein>
<keyword evidence="3" id="KW-0436">Ligase</keyword>
<reference evidence="3 4" key="1">
    <citation type="submission" date="2024-06" db="EMBL/GenBank/DDBJ databases">
        <title>Sorghum-associated microbial communities from plants grown in Nebraska, USA.</title>
        <authorList>
            <person name="Schachtman D."/>
        </authorList>
    </citation>
    <scope>NUCLEOTIDE SEQUENCE [LARGE SCALE GENOMIC DNA]</scope>
    <source>
        <strain evidence="3 4">2857</strain>
    </source>
</reference>
<organism evidence="3 4">
    <name type="scientific">Conyzicola nivalis</name>
    <dbReference type="NCBI Taxonomy" id="1477021"/>
    <lineage>
        <taxon>Bacteria</taxon>
        <taxon>Bacillati</taxon>
        <taxon>Actinomycetota</taxon>
        <taxon>Actinomycetes</taxon>
        <taxon>Micrococcales</taxon>
        <taxon>Microbacteriaceae</taxon>
        <taxon>Conyzicola</taxon>
    </lineage>
</organism>
<evidence type="ECO:0000256" key="1">
    <source>
        <dbReference type="SAM" id="MobiDB-lite"/>
    </source>
</evidence>
<evidence type="ECO:0000313" key="3">
    <source>
        <dbReference type="EMBL" id="MET4583043.1"/>
    </source>
</evidence>
<feature type="region of interest" description="Disordered" evidence="1">
    <location>
        <begin position="1"/>
        <end position="20"/>
    </location>
</feature>
<keyword evidence="2" id="KW-0812">Transmembrane</keyword>
<feature type="transmembrane region" description="Helical" evidence="2">
    <location>
        <begin position="25"/>
        <end position="44"/>
    </location>
</feature>
<keyword evidence="2" id="KW-0472">Membrane</keyword>
<sequence>MTDTEQHPVTTDTPPAPLAPLKPRIGTIVWGCILLVVAAIAIAASQVDFGDLTPTVIVWSIIGFGGILVVAGIVTAIVRAATRIKDDPPVG</sequence>